<organism evidence="2 3">
    <name type="scientific">Chromohalobacter canadensis</name>
    <dbReference type="NCBI Taxonomy" id="141389"/>
    <lineage>
        <taxon>Bacteria</taxon>
        <taxon>Pseudomonadati</taxon>
        <taxon>Pseudomonadota</taxon>
        <taxon>Gammaproteobacteria</taxon>
        <taxon>Oceanospirillales</taxon>
        <taxon>Halomonadaceae</taxon>
        <taxon>Chromohalobacter</taxon>
    </lineage>
</organism>
<feature type="transmembrane region" description="Helical" evidence="1">
    <location>
        <begin position="170"/>
        <end position="193"/>
    </location>
</feature>
<name>A0ABZ0YBY8_9GAMM</name>
<keyword evidence="1" id="KW-0472">Membrane</keyword>
<keyword evidence="1" id="KW-0812">Transmembrane</keyword>
<reference evidence="2 3" key="1">
    <citation type="submission" date="2023-11" db="EMBL/GenBank/DDBJ databases">
        <title>MicrobeMod: A computational toolkit for identifying prokaryotic methylation and restriction-modification with nanopore sequencing.</title>
        <authorList>
            <person name="Crits-Christoph A."/>
            <person name="Kang S.C."/>
            <person name="Lee H."/>
            <person name="Ostrov N."/>
        </authorList>
    </citation>
    <scope>NUCLEOTIDE SEQUENCE [LARGE SCALE GENOMIC DNA]</scope>
    <source>
        <strain evidence="2 3">ATCC 43984</strain>
    </source>
</reference>
<sequence length="199" mass="22436">MRRFSEEEQEIIRRLVESDGYSRNIVNLIDGRGLEGVRFSMDRTTLSAELLFEAIGQTPSDDEVRLMGSRQESIAKMILSYVALFRYLEKHDLVITYKPANSSGNIIEFGLGAVNLPAHRWKLNDKSLAGLVAEYYDKEIIPTRPLKHLVENDFIPDEEKRFKSQMRATWTAIGTSIIIGILSLAVGGTLIYLNVAGKT</sequence>
<protein>
    <submittedName>
        <fullName evidence="2">Uncharacterized protein</fullName>
    </submittedName>
</protein>
<keyword evidence="3" id="KW-1185">Reference proteome</keyword>
<evidence type="ECO:0000313" key="2">
    <source>
        <dbReference type="EMBL" id="WQH09583.1"/>
    </source>
</evidence>
<keyword evidence="1" id="KW-1133">Transmembrane helix</keyword>
<proteinExistence type="predicted"/>
<gene>
    <name evidence="2" type="ORF">SR908_02670</name>
</gene>
<dbReference type="RefSeq" id="WP_246925326.1">
    <property type="nucleotide sequence ID" value="NZ_CP140151.1"/>
</dbReference>
<evidence type="ECO:0000313" key="3">
    <source>
        <dbReference type="Proteomes" id="UP001321908"/>
    </source>
</evidence>
<dbReference type="Proteomes" id="UP001321908">
    <property type="component" value="Chromosome"/>
</dbReference>
<evidence type="ECO:0000256" key="1">
    <source>
        <dbReference type="SAM" id="Phobius"/>
    </source>
</evidence>
<accession>A0ABZ0YBY8</accession>
<dbReference type="EMBL" id="CP140151">
    <property type="protein sequence ID" value="WQH09583.1"/>
    <property type="molecule type" value="Genomic_DNA"/>
</dbReference>